<evidence type="ECO:0000256" key="2">
    <source>
        <dbReference type="SAM" id="Phobius"/>
    </source>
</evidence>
<reference evidence="3" key="1">
    <citation type="journal article" date="2022" name="IScience">
        <title>Evolution of zygomycete secretomes and the origins of terrestrial fungal ecologies.</title>
        <authorList>
            <person name="Chang Y."/>
            <person name="Wang Y."/>
            <person name="Mondo S."/>
            <person name="Ahrendt S."/>
            <person name="Andreopoulos W."/>
            <person name="Barry K."/>
            <person name="Beard J."/>
            <person name="Benny G.L."/>
            <person name="Blankenship S."/>
            <person name="Bonito G."/>
            <person name="Cuomo C."/>
            <person name="Desiro A."/>
            <person name="Gervers K.A."/>
            <person name="Hundley H."/>
            <person name="Kuo A."/>
            <person name="LaButti K."/>
            <person name="Lang B.F."/>
            <person name="Lipzen A."/>
            <person name="O'Donnell K."/>
            <person name="Pangilinan J."/>
            <person name="Reynolds N."/>
            <person name="Sandor L."/>
            <person name="Smith M.E."/>
            <person name="Tsang A."/>
            <person name="Grigoriev I.V."/>
            <person name="Stajich J.E."/>
            <person name="Spatafora J.W."/>
        </authorList>
    </citation>
    <scope>NUCLEOTIDE SEQUENCE</scope>
    <source>
        <strain evidence="3">RSA 2281</strain>
    </source>
</reference>
<feature type="transmembrane region" description="Helical" evidence="2">
    <location>
        <begin position="189"/>
        <end position="206"/>
    </location>
</feature>
<dbReference type="GO" id="GO:0042910">
    <property type="term" value="F:xenobiotic transmembrane transporter activity"/>
    <property type="evidence" value="ECO:0007669"/>
    <property type="project" value="InterPro"/>
</dbReference>
<protein>
    <submittedName>
        <fullName evidence="3">Mate-domain-containing protein</fullName>
    </submittedName>
</protein>
<keyword evidence="2" id="KW-1133">Transmembrane helix</keyword>
<comment type="similarity">
    <text evidence="1">Belongs to the multi antimicrobial extrusion (MATE) (TC 2.A.66.1) family.</text>
</comment>
<feature type="transmembrane region" description="Helical" evidence="2">
    <location>
        <begin position="88"/>
        <end position="107"/>
    </location>
</feature>
<dbReference type="GO" id="GO:0016020">
    <property type="term" value="C:membrane"/>
    <property type="evidence" value="ECO:0007669"/>
    <property type="project" value="InterPro"/>
</dbReference>
<accession>A0AAD5KA24</accession>
<gene>
    <name evidence="3" type="ORF">BDA99DRAFT_515287</name>
</gene>
<organism evidence="3 4">
    <name type="scientific">Phascolomyces articulosus</name>
    <dbReference type="NCBI Taxonomy" id="60185"/>
    <lineage>
        <taxon>Eukaryota</taxon>
        <taxon>Fungi</taxon>
        <taxon>Fungi incertae sedis</taxon>
        <taxon>Mucoromycota</taxon>
        <taxon>Mucoromycotina</taxon>
        <taxon>Mucoromycetes</taxon>
        <taxon>Mucorales</taxon>
        <taxon>Lichtheimiaceae</taxon>
        <taxon>Phascolomyces</taxon>
    </lineage>
</organism>
<dbReference type="AlphaFoldDB" id="A0AAD5KA24"/>
<evidence type="ECO:0000313" key="4">
    <source>
        <dbReference type="Proteomes" id="UP001209540"/>
    </source>
</evidence>
<comment type="caution">
    <text evidence="3">The sequence shown here is derived from an EMBL/GenBank/DDBJ whole genome shotgun (WGS) entry which is preliminary data.</text>
</comment>
<feature type="transmembrane region" description="Helical" evidence="2">
    <location>
        <begin position="415"/>
        <end position="433"/>
    </location>
</feature>
<feature type="transmembrane region" description="Helical" evidence="2">
    <location>
        <begin position="373"/>
        <end position="395"/>
    </location>
</feature>
<evidence type="ECO:0000313" key="3">
    <source>
        <dbReference type="EMBL" id="KAI9258120.1"/>
    </source>
</evidence>
<name>A0AAD5KA24_9FUNG</name>
<feature type="transmembrane region" description="Helical" evidence="2">
    <location>
        <begin position="151"/>
        <end position="169"/>
    </location>
</feature>
<dbReference type="Pfam" id="PF01554">
    <property type="entry name" value="MatE"/>
    <property type="match status" value="2"/>
</dbReference>
<dbReference type="PANTHER" id="PTHR11206">
    <property type="entry name" value="MULTIDRUG RESISTANCE PROTEIN"/>
    <property type="match status" value="1"/>
</dbReference>
<dbReference type="EMBL" id="JAIXMP010000019">
    <property type="protein sequence ID" value="KAI9258120.1"/>
    <property type="molecule type" value="Genomic_DNA"/>
</dbReference>
<sequence>MTILPENDNKAAYQQRLRQQATGIQDENTTTITTPLLERQQQQLSYDKTENISQEETIEPFQIHLFRFVENATPIAIANLLQQPARWIIIYTAGHLGSTALAAVSLAQTFENASIYILIYALQSAISTLCAQTWTAAKDKSLTGIHLQRGLVIFALMCCFPISIAWYTASYALGYIQQDTEIVHQAQFYLQYQFPGFIAFGVYTFLQVFLEAQGIMSALTYAMIISLPFNALFNYMLVYGEPFTLGIRGVSFALTLTSILILSVMILYIIYVRGSKGWPSLSLVETRRKLFQDWSPLLQLYLPCCFVQCCNTCVQEITILVTSYLGKTELAAQAILLRTHLTFFAFGYAIQIVTANRIGNAIGSGSVMNTQRVVWAGGSIAFAIALLILVTLVIFRTSYPYLFAEDHLVAQAVSNVIPIFSVTQMINMFSALGTGTLDGLGYQKITAASMFVTYFILVGPLGYLSLQLGWIQHCSLDMLWTGMAVGHALVSAAQLGYIFLLDWNMESHKVLQRIRVEDCNTFTEQEQEQGVSSTVVLDNNRTNTYGTTTAATMPEGNSSI</sequence>
<feature type="transmembrane region" description="Helical" evidence="2">
    <location>
        <begin position="445"/>
        <end position="466"/>
    </location>
</feature>
<dbReference type="Proteomes" id="UP001209540">
    <property type="component" value="Unassembled WGS sequence"/>
</dbReference>
<feature type="transmembrane region" description="Helical" evidence="2">
    <location>
        <begin position="113"/>
        <end position="131"/>
    </location>
</feature>
<reference evidence="3" key="2">
    <citation type="submission" date="2023-02" db="EMBL/GenBank/DDBJ databases">
        <authorList>
            <consortium name="DOE Joint Genome Institute"/>
            <person name="Mondo S.J."/>
            <person name="Chang Y."/>
            <person name="Wang Y."/>
            <person name="Ahrendt S."/>
            <person name="Andreopoulos W."/>
            <person name="Barry K."/>
            <person name="Beard J."/>
            <person name="Benny G.L."/>
            <person name="Blankenship S."/>
            <person name="Bonito G."/>
            <person name="Cuomo C."/>
            <person name="Desiro A."/>
            <person name="Gervers K.A."/>
            <person name="Hundley H."/>
            <person name="Kuo A."/>
            <person name="LaButti K."/>
            <person name="Lang B.F."/>
            <person name="Lipzen A."/>
            <person name="O'Donnell K."/>
            <person name="Pangilinan J."/>
            <person name="Reynolds N."/>
            <person name="Sandor L."/>
            <person name="Smith M.W."/>
            <person name="Tsang A."/>
            <person name="Grigoriev I.V."/>
            <person name="Stajich J.E."/>
            <person name="Spatafora J.W."/>
        </authorList>
    </citation>
    <scope>NUCLEOTIDE SEQUENCE</scope>
    <source>
        <strain evidence="3">RSA 2281</strain>
    </source>
</reference>
<keyword evidence="4" id="KW-1185">Reference proteome</keyword>
<keyword evidence="2" id="KW-0472">Membrane</keyword>
<feature type="transmembrane region" description="Helical" evidence="2">
    <location>
        <begin position="478"/>
        <end position="500"/>
    </location>
</feature>
<proteinExistence type="inferred from homology"/>
<dbReference type="NCBIfam" id="TIGR00797">
    <property type="entry name" value="matE"/>
    <property type="match status" value="1"/>
</dbReference>
<keyword evidence="2" id="KW-0812">Transmembrane</keyword>
<dbReference type="InterPro" id="IPR002528">
    <property type="entry name" value="MATE_fam"/>
</dbReference>
<evidence type="ECO:0000256" key="1">
    <source>
        <dbReference type="ARBA" id="ARBA00010199"/>
    </source>
</evidence>
<dbReference type="GO" id="GO:0015297">
    <property type="term" value="F:antiporter activity"/>
    <property type="evidence" value="ECO:0007669"/>
    <property type="project" value="InterPro"/>
</dbReference>
<feature type="transmembrane region" description="Helical" evidence="2">
    <location>
        <begin position="250"/>
        <end position="271"/>
    </location>
</feature>
<feature type="transmembrane region" description="Helical" evidence="2">
    <location>
        <begin position="218"/>
        <end position="238"/>
    </location>
</feature>